<dbReference type="InterPro" id="IPR003848">
    <property type="entry name" value="DUF218"/>
</dbReference>
<reference evidence="2 3" key="1">
    <citation type="submission" date="2021-12" db="EMBL/GenBank/DDBJ databases">
        <title>Siccirubricoccus leaddurans sp. nov., a high concentration Zn2+ tolerance bacterium.</title>
        <authorList>
            <person name="Cao Y."/>
        </authorList>
    </citation>
    <scope>NUCLEOTIDE SEQUENCE [LARGE SCALE GENOMIC DNA]</scope>
    <source>
        <strain evidence="2 3">KC 17139</strain>
    </source>
</reference>
<evidence type="ECO:0000259" key="1">
    <source>
        <dbReference type="Pfam" id="PF02698"/>
    </source>
</evidence>
<dbReference type="Gene3D" id="3.40.50.620">
    <property type="entry name" value="HUPs"/>
    <property type="match status" value="1"/>
</dbReference>
<dbReference type="Proteomes" id="UP001523392">
    <property type="component" value="Unassembled WGS sequence"/>
</dbReference>
<organism evidence="2 3">
    <name type="scientific">Siccirubricoccus soli</name>
    <dbReference type="NCBI Taxonomy" id="2899147"/>
    <lineage>
        <taxon>Bacteria</taxon>
        <taxon>Pseudomonadati</taxon>
        <taxon>Pseudomonadota</taxon>
        <taxon>Alphaproteobacteria</taxon>
        <taxon>Acetobacterales</taxon>
        <taxon>Roseomonadaceae</taxon>
        <taxon>Siccirubricoccus</taxon>
    </lineage>
</organism>
<protein>
    <submittedName>
        <fullName evidence="2">YdcF family protein</fullName>
    </submittedName>
</protein>
<gene>
    <name evidence="2" type="ORF">JYK14_19135</name>
</gene>
<sequence length="211" mass="22416">MSWSALLRVRHKRRRLLALLAILPPLALLAGFAWYLRLAAAFPPAPEQETAGIAVLTGGAERVATGLRLLQQERAAKLLISGASPRTTLADLARSAGMEPAALAGRVTLGSGATSTRGNAAEIADWARAEGIGSLRVVTAAYHMPRALLELRRVLPGVLLVPHPVVPASLRDREAGGRWRTWSLLAGEYLKLLAAWAGLHRPGAAFPEPNG</sequence>
<proteinExistence type="predicted"/>
<comment type="caution">
    <text evidence="2">The sequence shown here is derived from an EMBL/GenBank/DDBJ whole genome shotgun (WGS) entry which is preliminary data.</text>
</comment>
<evidence type="ECO:0000313" key="2">
    <source>
        <dbReference type="EMBL" id="MCO6418263.1"/>
    </source>
</evidence>
<dbReference type="RefSeq" id="WP_252954892.1">
    <property type="nucleotide sequence ID" value="NZ_JAFIRR010000123.1"/>
</dbReference>
<dbReference type="CDD" id="cd06259">
    <property type="entry name" value="YdcF-like"/>
    <property type="match status" value="1"/>
</dbReference>
<name>A0ABT1D8M0_9PROT</name>
<keyword evidence="3" id="KW-1185">Reference proteome</keyword>
<dbReference type="Pfam" id="PF02698">
    <property type="entry name" value="DUF218"/>
    <property type="match status" value="1"/>
</dbReference>
<feature type="domain" description="DUF218" evidence="1">
    <location>
        <begin position="53"/>
        <end position="172"/>
    </location>
</feature>
<dbReference type="InterPro" id="IPR014729">
    <property type="entry name" value="Rossmann-like_a/b/a_fold"/>
</dbReference>
<dbReference type="EMBL" id="JAFIRR010000123">
    <property type="protein sequence ID" value="MCO6418263.1"/>
    <property type="molecule type" value="Genomic_DNA"/>
</dbReference>
<accession>A0ABT1D8M0</accession>
<evidence type="ECO:0000313" key="3">
    <source>
        <dbReference type="Proteomes" id="UP001523392"/>
    </source>
</evidence>